<feature type="compositionally biased region" description="Polar residues" evidence="1">
    <location>
        <begin position="99"/>
        <end position="112"/>
    </location>
</feature>
<evidence type="ECO:0000313" key="2">
    <source>
        <dbReference type="EMBL" id="KAF7837729.1"/>
    </source>
</evidence>
<evidence type="ECO:0000313" key="3">
    <source>
        <dbReference type="Proteomes" id="UP000634136"/>
    </source>
</evidence>
<organism evidence="2 3">
    <name type="scientific">Senna tora</name>
    <dbReference type="NCBI Taxonomy" id="362788"/>
    <lineage>
        <taxon>Eukaryota</taxon>
        <taxon>Viridiplantae</taxon>
        <taxon>Streptophyta</taxon>
        <taxon>Embryophyta</taxon>
        <taxon>Tracheophyta</taxon>
        <taxon>Spermatophyta</taxon>
        <taxon>Magnoliopsida</taxon>
        <taxon>eudicotyledons</taxon>
        <taxon>Gunneridae</taxon>
        <taxon>Pentapetalae</taxon>
        <taxon>rosids</taxon>
        <taxon>fabids</taxon>
        <taxon>Fabales</taxon>
        <taxon>Fabaceae</taxon>
        <taxon>Caesalpinioideae</taxon>
        <taxon>Cassia clade</taxon>
        <taxon>Senna</taxon>
    </lineage>
</organism>
<dbReference type="Proteomes" id="UP000634136">
    <property type="component" value="Unassembled WGS sequence"/>
</dbReference>
<sequence length="112" mass="11725">MADLNVGGSQTISGITVQQGEYKGHGVGAQAQGNAHGPRVPFIPESAVAVAAPSVQAPGPWWFYYPVPQYYYNYNNHGTARIEGNTKQDGTFKGHGTGASIQGGFNASGDIN</sequence>
<dbReference type="AlphaFoldDB" id="A0A834X4C8"/>
<dbReference type="EMBL" id="JAAIUW010000003">
    <property type="protein sequence ID" value="KAF7837729.1"/>
    <property type="molecule type" value="Genomic_DNA"/>
</dbReference>
<evidence type="ECO:0000256" key="1">
    <source>
        <dbReference type="SAM" id="MobiDB-lite"/>
    </source>
</evidence>
<name>A0A834X4C8_9FABA</name>
<accession>A0A834X4C8</accession>
<gene>
    <name evidence="2" type="ORF">G2W53_006211</name>
</gene>
<feature type="region of interest" description="Disordered" evidence="1">
    <location>
        <begin position="85"/>
        <end position="112"/>
    </location>
</feature>
<keyword evidence="3" id="KW-1185">Reference proteome</keyword>
<proteinExistence type="predicted"/>
<reference evidence="2" key="1">
    <citation type="submission" date="2020-09" db="EMBL/GenBank/DDBJ databases">
        <title>Genome-Enabled Discovery of Anthraquinone Biosynthesis in Senna tora.</title>
        <authorList>
            <person name="Kang S.-H."/>
            <person name="Pandey R.P."/>
            <person name="Lee C.-M."/>
            <person name="Sim J.-S."/>
            <person name="Jeong J.-T."/>
            <person name="Choi B.-S."/>
            <person name="Jung M."/>
            <person name="Ginzburg D."/>
            <person name="Zhao K."/>
            <person name="Won S.Y."/>
            <person name="Oh T.-J."/>
            <person name="Yu Y."/>
            <person name="Kim N.-H."/>
            <person name="Lee O.R."/>
            <person name="Lee T.-H."/>
            <person name="Bashyal P."/>
            <person name="Kim T.-S."/>
            <person name="Lee W.-H."/>
            <person name="Kawkins C."/>
            <person name="Kim C.-K."/>
            <person name="Kim J.S."/>
            <person name="Ahn B.O."/>
            <person name="Rhee S.Y."/>
            <person name="Sohng J.K."/>
        </authorList>
    </citation>
    <scope>NUCLEOTIDE SEQUENCE</scope>
    <source>
        <tissue evidence="2">Leaf</tissue>
    </source>
</reference>
<comment type="caution">
    <text evidence="2">The sequence shown here is derived from an EMBL/GenBank/DDBJ whole genome shotgun (WGS) entry which is preliminary data.</text>
</comment>
<protein>
    <submittedName>
        <fullName evidence="2">Zinc finger CCCH domain-containing protein 49-like</fullName>
    </submittedName>
</protein>